<keyword evidence="1" id="KW-0472">Membrane</keyword>
<evidence type="ECO:0000256" key="1">
    <source>
        <dbReference type="SAM" id="Phobius"/>
    </source>
</evidence>
<proteinExistence type="predicted"/>
<dbReference type="EMBL" id="SHMP01000004">
    <property type="protein sequence ID" value="RZV10346.1"/>
    <property type="molecule type" value="Genomic_DNA"/>
</dbReference>
<dbReference type="AlphaFoldDB" id="A0A482Y710"/>
<dbReference type="Proteomes" id="UP000291097">
    <property type="component" value="Unassembled WGS sequence"/>
</dbReference>
<evidence type="ECO:0000313" key="3">
    <source>
        <dbReference type="EMBL" id="RZV10346.1"/>
    </source>
</evidence>
<evidence type="ECO:0000313" key="4">
    <source>
        <dbReference type="Proteomes" id="UP000291097"/>
    </source>
</evidence>
<evidence type="ECO:0000259" key="2">
    <source>
        <dbReference type="Pfam" id="PF24035"/>
    </source>
</evidence>
<sequence>MIPGSRLDECVVLFVEQEYVRLGIHVIGRSRTDAVGESPRASESIENSADLSLDEIYHLLQTQRRRDVLRYLRTADDRVRLRDLAEQVAAWEQETTVDNLTSDERQRVYISLYQSHLPKLDNHGIVDYDKDRGWVEPTPHAKQLRPYLEPPSQPASPPRWPRRYAGTIVCCGLGLAAVTADIVPITGLVAAWIILVAFAIVTSAHAWSTDAFDLELPN</sequence>
<reference evidence="3 4" key="1">
    <citation type="submission" date="2019-02" db="EMBL/GenBank/DDBJ databases">
        <title>Genomic Encyclopedia of Archaeal and Bacterial Type Strains, Phase II (KMG-II): from individual species to whole genera.</title>
        <authorList>
            <person name="Goeker M."/>
        </authorList>
    </citation>
    <scope>NUCLEOTIDE SEQUENCE [LARGE SCALE GENOMIC DNA]</scope>
    <source>
        <strain evidence="3 4">DSM 18328</strain>
    </source>
</reference>
<gene>
    <name evidence="3" type="ORF">BDK88_1501</name>
</gene>
<dbReference type="Pfam" id="PF24035">
    <property type="entry name" value="DUF7344"/>
    <property type="match status" value="1"/>
</dbReference>
<organism evidence="3 4">
    <name type="scientific">Natrinema hispanicum</name>
    <dbReference type="NCBI Taxonomy" id="392421"/>
    <lineage>
        <taxon>Archaea</taxon>
        <taxon>Methanobacteriati</taxon>
        <taxon>Methanobacteriota</taxon>
        <taxon>Stenosarchaea group</taxon>
        <taxon>Halobacteria</taxon>
        <taxon>Halobacteriales</taxon>
        <taxon>Natrialbaceae</taxon>
        <taxon>Natrinema</taxon>
    </lineage>
</organism>
<keyword evidence="1" id="KW-0812">Transmembrane</keyword>
<name>A0A482Y710_9EURY</name>
<comment type="caution">
    <text evidence="3">The sequence shown here is derived from an EMBL/GenBank/DDBJ whole genome shotgun (WGS) entry which is preliminary data.</text>
</comment>
<dbReference type="InterPro" id="IPR055768">
    <property type="entry name" value="DUF7344"/>
</dbReference>
<feature type="transmembrane region" description="Helical" evidence="1">
    <location>
        <begin position="189"/>
        <end position="207"/>
    </location>
</feature>
<keyword evidence="1" id="KW-1133">Transmembrane helix</keyword>
<accession>A0A482Y710</accession>
<protein>
    <recommendedName>
        <fullName evidence="2">DUF7344 domain-containing protein</fullName>
    </recommendedName>
</protein>
<feature type="domain" description="DUF7344" evidence="2">
    <location>
        <begin position="57"/>
        <end position="136"/>
    </location>
</feature>